<feature type="domain" description="RDRP core" evidence="3">
    <location>
        <begin position="115"/>
        <end position="267"/>
    </location>
</feature>
<feature type="region of interest" description="Disordered" evidence="2">
    <location>
        <begin position="316"/>
        <end position="354"/>
    </location>
</feature>
<dbReference type="GO" id="GO:0030422">
    <property type="term" value="P:siRNA processing"/>
    <property type="evidence" value="ECO:0007669"/>
    <property type="project" value="TreeGrafter"/>
</dbReference>
<evidence type="ECO:0000256" key="1">
    <source>
        <dbReference type="RuleBase" id="RU363098"/>
    </source>
</evidence>
<dbReference type="Pfam" id="PF05183">
    <property type="entry name" value="RdRP"/>
    <property type="match status" value="1"/>
</dbReference>
<dbReference type="PANTHER" id="PTHR23079:SF55">
    <property type="entry name" value="RNA-DIRECTED RNA POLYMERASE"/>
    <property type="match status" value="1"/>
</dbReference>
<reference evidence="5" key="1">
    <citation type="journal article" date="2020" name="Nat. Commun.">
        <title>Genome assembly of wild tea tree DASZ reveals pedigree and selection history of tea varieties.</title>
        <authorList>
            <person name="Zhang W."/>
            <person name="Zhang Y."/>
            <person name="Qiu H."/>
            <person name="Guo Y."/>
            <person name="Wan H."/>
            <person name="Zhang X."/>
            <person name="Scossa F."/>
            <person name="Alseekh S."/>
            <person name="Zhang Q."/>
            <person name="Wang P."/>
            <person name="Xu L."/>
            <person name="Schmidt M.H."/>
            <person name="Jia X."/>
            <person name="Li D."/>
            <person name="Zhu A."/>
            <person name="Guo F."/>
            <person name="Chen W."/>
            <person name="Ni D."/>
            <person name="Usadel B."/>
            <person name="Fernie A.R."/>
            <person name="Wen W."/>
        </authorList>
    </citation>
    <scope>NUCLEOTIDE SEQUENCE [LARGE SCALE GENOMIC DNA]</scope>
    <source>
        <strain evidence="5">cv. G240</strain>
    </source>
</reference>
<accession>A0A7J7FZI5</accession>
<evidence type="ECO:0000313" key="4">
    <source>
        <dbReference type="EMBL" id="KAF5932384.1"/>
    </source>
</evidence>
<dbReference type="PANTHER" id="PTHR23079">
    <property type="entry name" value="RNA-DEPENDENT RNA POLYMERASE"/>
    <property type="match status" value="1"/>
</dbReference>
<dbReference type="GO" id="GO:0003723">
    <property type="term" value="F:RNA binding"/>
    <property type="evidence" value="ECO:0007669"/>
    <property type="project" value="UniProtKB-KW"/>
</dbReference>
<comment type="function">
    <text evidence="1">Probably involved in the RNA silencing pathway and required for the generation of small interfering RNAs (siRNAs).</text>
</comment>
<evidence type="ECO:0000259" key="3">
    <source>
        <dbReference type="Pfam" id="PF05183"/>
    </source>
</evidence>
<evidence type="ECO:0000256" key="2">
    <source>
        <dbReference type="SAM" id="MobiDB-lite"/>
    </source>
</evidence>
<dbReference type="GO" id="GO:0031380">
    <property type="term" value="C:nuclear RNA-directed RNA polymerase complex"/>
    <property type="evidence" value="ECO:0007669"/>
    <property type="project" value="TreeGrafter"/>
</dbReference>
<dbReference type="Proteomes" id="UP000593564">
    <property type="component" value="Unassembled WGS sequence"/>
</dbReference>
<dbReference type="GO" id="GO:0003968">
    <property type="term" value="F:RNA-directed RNA polymerase activity"/>
    <property type="evidence" value="ECO:0007669"/>
    <property type="project" value="UniProtKB-KW"/>
</dbReference>
<dbReference type="InterPro" id="IPR057596">
    <property type="entry name" value="RDRP_core"/>
</dbReference>
<keyword evidence="1" id="KW-0694">RNA-binding</keyword>
<reference evidence="4 5" key="2">
    <citation type="submission" date="2020-07" db="EMBL/GenBank/DDBJ databases">
        <title>Genome assembly of wild tea tree DASZ reveals pedigree and selection history of tea varieties.</title>
        <authorList>
            <person name="Zhang W."/>
        </authorList>
    </citation>
    <scope>NUCLEOTIDE SEQUENCE [LARGE SCALE GENOMIC DNA]</scope>
    <source>
        <strain evidence="5">cv. G240</strain>
        <tissue evidence="4">Leaf</tissue>
    </source>
</reference>
<gene>
    <name evidence="4" type="ORF">HYC85_028555</name>
</gene>
<comment type="caution">
    <text evidence="4">The sequence shown here is derived from an EMBL/GenBank/DDBJ whole genome shotgun (WGS) entry which is preliminary data.</text>
</comment>
<dbReference type="EMBL" id="JACBKZ010000014">
    <property type="protein sequence ID" value="KAF5932384.1"/>
    <property type="molecule type" value="Genomic_DNA"/>
</dbReference>
<protein>
    <recommendedName>
        <fullName evidence="1">RNA-dependent RNA polymerase</fullName>
        <ecNumber evidence="1">2.7.7.48</ecNumber>
    </recommendedName>
</protein>
<keyword evidence="1" id="KW-0808">Transferase</keyword>
<keyword evidence="5" id="KW-1185">Reference proteome</keyword>
<evidence type="ECO:0000313" key="5">
    <source>
        <dbReference type="Proteomes" id="UP000593564"/>
    </source>
</evidence>
<comment type="catalytic activity">
    <reaction evidence="1">
        <text>RNA(n) + a ribonucleoside 5'-triphosphate = RNA(n+1) + diphosphate</text>
        <dbReference type="Rhea" id="RHEA:21248"/>
        <dbReference type="Rhea" id="RHEA-COMP:14527"/>
        <dbReference type="Rhea" id="RHEA-COMP:17342"/>
        <dbReference type="ChEBI" id="CHEBI:33019"/>
        <dbReference type="ChEBI" id="CHEBI:61557"/>
        <dbReference type="ChEBI" id="CHEBI:140395"/>
        <dbReference type="EC" id="2.7.7.48"/>
    </reaction>
</comment>
<proteinExistence type="inferred from homology"/>
<sequence>MAISSHLSQAAATIDFYVNICQIAKAAEEKVLKDKEFVSHIHAEVSELKGKHSSASQFQTQLLEKKAQLEEELLAVNLALDRTATKLQITNQGLADRRQDMATTIQLFPSIRSRESIDENRCVVYNEDGDPLIYTNGTGYISEDIALKTPKDFSRAKFINDENFESFLDHANCEEKSLELRGSEAHTREPPLLMQIRLVYNGRAVKGTLLVNRKLPEKTIQVMSSMIKVEADSRLSNVQTFNSLEIVGIRTVKSLKTNMDMAKLLCKKMGQKVAKEASEQTEMVKRSRTEAHGLMAPKTGNRAPKWAKWPMATKCSPRPLRDGLQDLSLPSGKETEKTESGSQTEARHRRGFESPEARLTAATLKLLNDYNMSVAADSWLAFVDQLLILGDSSSVEKDRMKETMHHLIDIYCEALDAPKSGKKAVVCVKFRAKPTPSGDFEASTLRIQISYGTSLPRLKSGSNPQIGNSIGVSSSPTSLSCLGGRVCQVSFGDFGASTPRIEVS</sequence>
<comment type="similarity">
    <text evidence="1">Belongs to the RdRP family.</text>
</comment>
<name>A0A7J7FZI5_CAMSI</name>
<keyword evidence="1" id="KW-0696">RNA-directed RNA polymerase</keyword>
<organism evidence="4 5">
    <name type="scientific">Camellia sinensis</name>
    <name type="common">Tea plant</name>
    <name type="synonym">Thea sinensis</name>
    <dbReference type="NCBI Taxonomy" id="4442"/>
    <lineage>
        <taxon>Eukaryota</taxon>
        <taxon>Viridiplantae</taxon>
        <taxon>Streptophyta</taxon>
        <taxon>Embryophyta</taxon>
        <taxon>Tracheophyta</taxon>
        <taxon>Spermatophyta</taxon>
        <taxon>Magnoliopsida</taxon>
        <taxon>eudicotyledons</taxon>
        <taxon>Gunneridae</taxon>
        <taxon>Pentapetalae</taxon>
        <taxon>asterids</taxon>
        <taxon>Ericales</taxon>
        <taxon>Theaceae</taxon>
        <taxon>Camellia</taxon>
    </lineage>
</organism>
<keyword evidence="1" id="KW-0943">RNA-mediated gene silencing</keyword>
<keyword evidence="1" id="KW-0548">Nucleotidyltransferase</keyword>
<dbReference type="AlphaFoldDB" id="A0A7J7FZI5"/>
<dbReference type="EC" id="2.7.7.48" evidence="1"/>
<dbReference type="InterPro" id="IPR007855">
    <property type="entry name" value="RDRP"/>
</dbReference>